<dbReference type="InterPro" id="IPR036291">
    <property type="entry name" value="NAD(P)-bd_dom_sf"/>
</dbReference>
<sequence>MQTVAIAGCGWLGLALAQRLQLQGWAVRGCSRKAEILTQLAQGGIPSTYLDLGEQLSCAKPSVLFDAQTLIINIPPGRHHQESSYAQRIGLLARAAQQAGIAQAVFISSTAVYQDDPAASWCDEQAALSRESRAEMMLAAEACVKHHFEHWSILRCAGLVGGERHPGRFLAGRSGLAGANCPVNLVHREDVIGAIQCVIERGCWGAIYNVAAPIHPPKGEYYPAAARALGLAAPSFSSVLGVGKRISSAKLMDELGFVFRYPDPLIMPPLCEHDVSGG</sequence>
<organism evidence="2 3">
    <name type="scientific">Ferrimonas pelagia</name>
    <dbReference type="NCBI Taxonomy" id="1177826"/>
    <lineage>
        <taxon>Bacteria</taxon>
        <taxon>Pseudomonadati</taxon>
        <taxon>Pseudomonadota</taxon>
        <taxon>Gammaproteobacteria</taxon>
        <taxon>Alteromonadales</taxon>
        <taxon>Ferrimonadaceae</taxon>
        <taxon>Ferrimonas</taxon>
    </lineage>
</organism>
<reference evidence="3" key="1">
    <citation type="journal article" date="2019" name="Int. J. Syst. Evol. Microbiol.">
        <title>The Global Catalogue of Microorganisms (GCM) 10K type strain sequencing project: providing services to taxonomists for standard genome sequencing and annotation.</title>
        <authorList>
            <consortium name="The Broad Institute Genomics Platform"/>
            <consortium name="The Broad Institute Genome Sequencing Center for Infectious Disease"/>
            <person name="Wu L."/>
            <person name="Ma J."/>
        </authorList>
    </citation>
    <scope>NUCLEOTIDE SEQUENCE [LARGE SCALE GENOMIC DNA]</scope>
    <source>
        <strain evidence="3">JCM 18401</strain>
    </source>
</reference>
<dbReference type="InterPro" id="IPR016040">
    <property type="entry name" value="NAD(P)-bd_dom"/>
</dbReference>
<comment type="caution">
    <text evidence="2">The sequence shown here is derived from an EMBL/GenBank/DDBJ whole genome shotgun (WGS) entry which is preliminary data.</text>
</comment>
<dbReference type="SUPFAM" id="SSF51735">
    <property type="entry name" value="NAD(P)-binding Rossmann-fold domains"/>
    <property type="match status" value="1"/>
</dbReference>
<evidence type="ECO:0000259" key="1">
    <source>
        <dbReference type="Pfam" id="PF13460"/>
    </source>
</evidence>
<dbReference type="RefSeq" id="WP_345334816.1">
    <property type="nucleotide sequence ID" value="NZ_BAABJZ010000023.1"/>
</dbReference>
<gene>
    <name evidence="2" type="ORF">GCM10023333_15860</name>
</gene>
<dbReference type="PANTHER" id="PTHR48079:SF6">
    <property type="entry name" value="NAD(P)-BINDING DOMAIN-CONTAINING PROTEIN-RELATED"/>
    <property type="match status" value="1"/>
</dbReference>
<protein>
    <submittedName>
        <fullName evidence="2">SDR family oxidoreductase</fullName>
    </submittedName>
</protein>
<dbReference type="Proteomes" id="UP001499988">
    <property type="component" value="Unassembled WGS sequence"/>
</dbReference>
<dbReference type="PANTHER" id="PTHR48079">
    <property type="entry name" value="PROTEIN YEEZ"/>
    <property type="match status" value="1"/>
</dbReference>
<dbReference type="EMBL" id="BAABJZ010000023">
    <property type="protein sequence ID" value="GAA4882504.1"/>
    <property type="molecule type" value="Genomic_DNA"/>
</dbReference>
<proteinExistence type="predicted"/>
<dbReference type="InterPro" id="IPR051783">
    <property type="entry name" value="NAD(P)-dependent_oxidoreduct"/>
</dbReference>
<dbReference type="Pfam" id="PF13460">
    <property type="entry name" value="NAD_binding_10"/>
    <property type="match status" value="1"/>
</dbReference>
<accession>A0ABP9EPZ2</accession>
<evidence type="ECO:0000313" key="2">
    <source>
        <dbReference type="EMBL" id="GAA4882504.1"/>
    </source>
</evidence>
<keyword evidence="3" id="KW-1185">Reference proteome</keyword>
<feature type="domain" description="NAD(P)-binding" evidence="1">
    <location>
        <begin position="10"/>
        <end position="178"/>
    </location>
</feature>
<evidence type="ECO:0000313" key="3">
    <source>
        <dbReference type="Proteomes" id="UP001499988"/>
    </source>
</evidence>
<name>A0ABP9EPZ2_9GAMM</name>
<dbReference type="Gene3D" id="3.40.50.720">
    <property type="entry name" value="NAD(P)-binding Rossmann-like Domain"/>
    <property type="match status" value="1"/>
</dbReference>